<name>A0A8K0RAF3_9PLEO</name>
<evidence type="ECO:0000313" key="3">
    <source>
        <dbReference type="EMBL" id="KAH7089967.1"/>
    </source>
</evidence>
<keyword evidence="2" id="KW-0732">Signal</keyword>
<dbReference type="AlphaFoldDB" id="A0A8K0RAF3"/>
<dbReference type="EMBL" id="JAGMVJ010000006">
    <property type="protein sequence ID" value="KAH7089967.1"/>
    <property type="molecule type" value="Genomic_DNA"/>
</dbReference>
<keyword evidence="4" id="KW-1185">Reference proteome</keyword>
<reference evidence="3" key="1">
    <citation type="journal article" date="2021" name="Nat. Commun.">
        <title>Genetic determinants of endophytism in the Arabidopsis root mycobiome.</title>
        <authorList>
            <person name="Mesny F."/>
            <person name="Miyauchi S."/>
            <person name="Thiergart T."/>
            <person name="Pickel B."/>
            <person name="Atanasova L."/>
            <person name="Karlsson M."/>
            <person name="Huettel B."/>
            <person name="Barry K.W."/>
            <person name="Haridas S."/>
            <person name="Chen C."/>
            <person name="Bauer D."/>
            <person name="Andreopoulos W."/>
            <person name="Pangilinan J."/>
            <person name="LaButti K."/>
            <person name="Riley R."/>
            <person name="Lipzen A."/>
            <person name="Clum A."/>
            <person name="Drula E."/>
            <person name="Henrissat B."/>
            <person name="Kohler A."/>
            <person name="Grigoriev I.V."/>
            <person name="Martin F.M."/>
            <person name="Hacquard S."/>
        </authorList>
    </citation>
    <scope>NUCLEOTIDE SEQUENCE</scope>
    <source>
        <strain evidence="3">MPI-SDFR-AT-0120</strain>
    </source>
</reference>
<sequence>HHAFVAVCTLLCTAHLCFAYSSLIARTQPLSTTTARIDWDIVTTRSSISTTTSSPSSQPSRGAVLAPTMQQESTTPPGSPQRPIIDPVEQMPFSPSPSILPSEFTKSSSSGSSPSRSDRDTLPSQLPKSPSGVFTGTAHIPSRHGAGTRMVHNPLVGFEEPVGHHNSSHVHLAGNNSLNLGSPQRLGHRRIKTTIPDMPGIGNSNTTERAPLPHLHKREDHVKLRISEQSGVEGKVSRISSGSTPTKYERREYTPFENDPMTPPLLGADEARALSQPHRWLSSSEDMSEPIHASKTPESSPSRMGQVNSTFANMSLAGTESQQRRASINSTNSGSTVASESWNPVGELESKLASDMGTH</sequence>
<feature type="chain" id="PRO_5035443626" evidence="2">
    <location>
        <begin position="20"/>
        <end position="359"/>
    </location>
</feature>
<feature type="compositionally biased region" description="Low complexity" evidence="1">
    <location>
        <begin position="46"/>
        <end position="61"/>
    </location>
</feature>
<evidence type="ECO:0000256" key="2">
    <source>
        <dbReference type="SAM" id="SignalP"/>
    </source>
</evidence>
<proteinExistence type="predicted"/>
<feature type="compositionally biased region" description="Basic and acidic residues" evidence="1">
    <location>
        <begin position="348"/>
        <end position="359"/>
    </location>
</feature>
<evidence type="ECO:0000256" key="1">
    <source>
        <dbReference type="SAM" id="MobiDB-lite"/>
    </source>
</evidence>
<gene>
    <name evidence="3" type="ORF">FB567DRAFT_619357</name>
</gene>
<organism evidence="3 4">
    <name type="scientific">Paraphoma chrysanthemicola</name>
    <dbReference type="NCBI Taxonomy" id="798071"/>
    <lineage>
        <taxon>Eukaryota</taxon>
        <taxon>Fungi</taxon>
        <taxon>Dikarya</taxon>
        <taxon>Ascomycota</taxon>
        <taxon>Pezizomycotina</taxon>
        <taxon>Dothideomycetes</taxon>
        <taxon>Pleosporomycetidae</taxon>
        <taxon>Pleosporales</taxon>
        <taxon>Pleosporineae</taxon>
        <taxon>Phaeosphaeriaceae</taxon>
        <taxon>Paraphoma</taxon>
    </lineage>
</organism>
<comment type="caution">
    <text evidence="3">The sequence shown here is derived from an EMBL/GenBank/DDBJ whole genome shotgun (WGS) entry which is preliminary data.</text>
</comment>
<feature type="compositionally biased region" description="Low complexity" evidence="1">
    <location>
        <begin position="102"/>
        <end position="115"/>
    </location>
</feature>
<feature type="region of interest" description="Disordered" evidence="1">
    <location>
        <begin position="228"/>
        <end position="247"/>
    </location>
</feature>
<feature type="signal peptide" evidence="2">
    <location>
        <begin position="1"/>
        <end position="19"/>
    </location>
</feature>
<feature type="region of interest" description="Disordered" evidence="1">
    <location>
        <begin position="275"/>
        <end position="359"/>
    </location>
</feature>
<feature type="region of interest" description="Disordered" evidence="1">
    <location>
        <begin position="46"/>
        <end position="146"/>
    </location>
</feature>
<evidence type="ECO:0000313" key="4">
    <source>
        <dbReference type="Proteomes" id="UP000813461"/>
    </source>
</evidence>
<feature type="compositionally biased region" description="Polar residues" evidence="1">
    <location>
        <begin position="296"/>
        <end position="342"/>
    </location>
</feature>
<dbReference type="Proteomes" id="UP000813461">
    <property type="component" value="Unassembled WGS sequence"/>
</dbReference>
<feature type="compositionally biased region" description="Polar residues" evidence="1">
    <location>
        <begin position="122"/>
        <end position="134"/>
    </location>
</feature>
<accession>A0A8K0RAF3</accession>
<dbReference type="OrthoDB" id="3799887at2759"/>
<protein>
    <submittedName>
        <fullName evidence="3">Uncharacterized protein</fullName>
    </submittedName>
</protein>
<feature type="non-terminal residue" evidence="3">
    <location>
        <position position="1"/>
    </location>
</feature>